<protein>
    <submittedName>
        <fullName evidence="3">Uncharacterized protein</fullName>
    </submittedName>
</protein>
<keyword evidence="4" id="KW-1185">Reference proteome</keyword>
<accession>A0A401IWK5</accession>
<proteinExistence type="predicted"/>
<dbReference type="InterPro" id="IPR027417">
    <property type="entry name" value="P-loop_NTPase"/>
</dbReference>
<organism evidence="3 4">
    <name type="scientific">Sphingobium xenophagum</name>
    <dbReference type="NCBI Taxonomy" id="121428"/>
    <lineage>
        <taxon>Bacteria</taxon>
        <taxon>Pseudomonadati</taxon>
        <taxon>Pseudomonadota</taxon>
        <taxon>Alphaproteobacteria</taxon>
        <taxon>Sphingomonadales</taxon>
        <taxon>Sphingomonadaceae</taxon>
        <taxon>Sphingobium</taxon>
    </lineage>
</organism>
<sequence length="1146" mass="125664">MPKLKCAEFSGGEIVQIQNGTPRLSATDLVGYLNCRHLTQLEHAAARGELSRPKFFDPALEALWERGKQHEQAYVDHLRAQGFSSIVIDGVDITDEAVAQTIAAMRAGVDVIVQGALRGGSWAGRADILQRVDTPSDLGDWSYEAADTKLARETKGGTVLQLCLYSELIGEVQGTMPVFASVIPPWIDFEPERYRLADFAAYHRQVKQGLLGAIGTEPPGQTYPEPTSNCDICNWSARCDKQRRDDDHLCLVAGISSMQIAELKDHGVTTATALAELPLPLRWKPERGSKESLTRVREQARIQLESKASGELRHELLAPVAGFGLNCLPEPCEGDIFLDFEGDSFVGQHGLEYLLGFHFREKGEPQYRGLWALDRAGEKAAFETFIDFVLERKKVFPQLHVYHYGGYEPGALKRLMGRYGTREDELDSLLRGLVFVDLLSVVRHSLRAGVESYSIKKLEPLYGYVRDASLPDANLALNRLQVSLELNDAAGILPEDKQTVEAYNRDDCVSTEALRDWLEAERAKLIARGIEVTRPEPGESGPSEGLSEWLARITPLIEQLTADVPVDPEERTAEQHARWLLANLLEWHRREEKATWWEYFRLSDLAADELIDERAGLAGLTFLETVGGTAKCPIDRYSFPVQEADIRAGKGLRAQGGLTLGTVEDISREQRTIDIKKASAMAGEHPVAVFVHEHVPSKPMQESLVRLATHVCEHGMAEGEAYQAARDMLMRVAPRIADGSAVRLDGEKPLDAGVRIGPLISAGVLPIQGPPGTGKTHTGGHMICELVRQGKKVGIVANGHEVIRNLLNKVIEVAEETDTPLICIQKPKGGSKEDATDRLQFAKKSNAEIFAALNADCSVAGGTAWLWSTEDAFESLDVLFVDEAAQMSLANVLAVSQAAKTLVLLGDPQQLDQPMQGSHPDGTGCSALDHLLSGKQTIAPDEGLFLDVTWRLHPDICAFTSELFYEGKLGAKAEAAGQRVNAKGIAHGTGLRFLPVEHCGNQNCSSEEADVIAELVSDILAQGATWIDREGNEKPLAIADILIIAPYNAQVFEIQRRLPQARVGTVDKFQGQEAPISIYSLASSSHADAPRGMEFLYSLNRLNVATSRAKCVTILVGSPQVFEAECRTPRQMQLANAFCRYLELSS</sequence>
<gene>
    <name evidence="3" type="ORF">MBESOW_P0026</name>
</gene>
<comment type="caution">
    <text evidence="3">The sequence shown here is derived from an EMBL/GenBank/DDBJ whole genome shotgun (WGS) entry which is preliminary data.</text>
</comment>
<dbReference type="InterPro" id="IPR041679">
    <property type="entry name" value="DNA2/NAM7-like_C"/>
</dbReference>
<dbReference type="NCBIfam" id="TIGR03491">
    <property type="entry name" value="TM0106 family RecB-like putative nuclease"/>
    <property type="match status" value="1"/>
</dbReference>
<dbReference type="Pfam" id="PF13087">
    <property type="entry name" value="AAA_12"/>
    <property type="match status" value="1"/>
</dbReference>
<dbReference type="CDD" id="cd18808">
    <property type="entry name" value="SF1_C_Upf1"/>
    <property type="match status" value="1"/>
</dbReference>
<dbReference type="InterPro" id="IPR045055">
    <property type="entry name" value="DNA2/NAM7-like"/>
</dbReference>
<dbReference type="Proteomes" id="UP000290975">
    <property type="component" value="Unassembled WGS sequence"/>
</dbReference>
<name>A0A401IWK5_SPHXE</name>
<dbReference type="PANTHER" id="PTHR10887:SF495">
    <property type="entry name" value="HELICASE SENATAXIN ISOFORM X1-RELATED"/>
    <property type="match status" value="1"/>
</dbReference>
<dbReference type="InterPro" id="IPR038720">
    <property type="entry name" value="YprB_RNase_H-like_dom"/>
</dbReference>
<evidence type="ECO:0000259" key="1">
    <source>
        <dbReference type="Pfam" id="PF13087"/>
    </source>
</evidence>
<dbReference type="Gene3D" id="3.40.50.300">
    <property type="entry name" value="P-loop containing nucleotide triphosphate hydrolases"/>
    <property type="match status" value="2"/>
</dbReference>
<dbReference type="EMBL" id="BBQY01000001">
    <property type="protein sequence ID" value="GBH28774.1"/>
    <property type="molecule type" value="Genomic_DNA"/>
</dbReference>
<dbReference type="SUPFAM" id="SSF52540">
    <property type="entry name" value="P-loop containing nucleoside triphosphate hydrolases"/>
    <property type="match status" value="1"/>
</dbReference>
<dbReference type="PANTHER" id="PTHR10887">
    <property type="entry name" value="DNA2/NAM7 HELICASE FAMILY"/>
    <property type="match status" value="1"/>
</dbReference>
<dbReference type="AlphaFoldDB" id="A0A401IWK5"/>
<dbReference type="InterPro" id="IPR047187">
    <property type="entry name" value="SF1_C_Upf1"/>
</dbReference>
<feature type="domain" description="YprB ribonuclease H-like" evidence="2">
    <location>
        <begin position="336"/>
        <end position="518"/>
    </location>
</feature>
<dbReference type="Pfam" id="PF13604">
    <property type="entry name" value="AAA_30"/>
    <property type="match status" value="1"/>
</dbReference>
<reference evidence="3 4" key="1">
    <citation type="submission" date="2014-12" db="EMBL/GenBank/DDBJ databases">
        <title>Whole genome sequencing of Sphingobium xenophagum OW59.</title>
        <authorList>
            <person name="Ohta Y."/>
            <person name="Nishi S."/>
            <person name="Hatada Y."/>
        </authorList>
    </citation>
    <scope>NUCLEOTIDE SEQUENCE [LARGE SCALE GENOMIC DNA]</scope>
    <source>
        <strain evidence="3 4">OW59</strain>
    </source>
</reference>
<evidence type="ECO:0000259" key="2">
    <source>
        <dbReference type="Pfam" id="PF13482"/>
    </source>
</evidence>
<evidence type="ECO:0000313" key="4">
    <source>
        <dbReference type="Proteomes" id="UP000290975"/>
    </source>
</evidence>
<dbReference type="CDD" id="cd17934">
    <property type="entry name" value="DEXXQc_Upf1-like"/>
    <property type="match status" value="1"/>
</dbReference>
<dbReference type="RefSeq" id="WP_223176213.1">
    <property type="nucleotide sequence ID" value="NZ_BBQY01000001.1"/>
</dbReference>
<dbReference type="Pfam" id="PF13482">
    <property type="entry name" value="RNase_H_2"/>
    <property type="match status" value="1"/>
</dbReference>
<feature type="domain" description="DNA2/NAM7 helicase-like C-terminal" evidence="1">
    <location>
        <begin position="940"/>
        <end position="1119"/>
    </location>
</feature>
<dbReference type="InterPro" id="IPR019993">
    <property type="entry name" value="RecB_nuclease_TM0106_put"/>
</dbReference>
<evidence type="ECO:0000313" key="3">
    <source>
        <dbReference type="EMBL" id="GBH28774.1"/>
    </source>
</evidence>